<feature type="transmembrane region" description="Helical" evidence="2">
    <location>
        <begin position="43"/>
        <end position="65"/>
    </location>
</feature>
<dbReference type="Proteomes" id="UP001359485">
    <property type="component" value="Unassembled WGS sequence"/>
</dbReference>
<keyword evidence="2" id="KW-0812">Transmembrane</keyword>
<feature type="transmembrane region" description="Helical" evidence="2">
    <location>
        <begin position="460"/>
        <end position="486"/>
    </location>
</feature>
<dbReference type="Pfam" id="PF13347">
    <property type="entry name" value="MFS_2"/>
    <property type="match status" value="1"/>
</dbReference>
<keyword evidence="2" id="KW-1133">Transmembrane helix</keyword>
<protein>
    <recommendedName>
        <fullName evidence="5">Major facilitator superfamily domain-containing protein 12-like</fullName>
    </recommendedName>
</protein>
<gene>
    <name evidence="3" type="ORF">RUM44_011319</name>
</gene>
<dbReference type="InterPro" id="IPR039672">
    <property type="entry name" value="MFS_2"/>
</dbReference>
<dbReference type="SUPFAM" id="SSF103473">
    <property type="entry name" value="MFS general substrate transporter"/>
    <property type="match status" value="1"/>
</dbReference>
<feature type="transmembrane region" description="Helical" evidence="2">
    <location>
        <begin position="112"/>
        <end position="136"/>
    </location>
</feature>
<feature type="transmembrane region" description="Helical" evidence="2">
    <location>
        <begin position="241"/>
        <end position="261"/>
    </location>
</feature>
<evidence type="ECO:0000256" key="1">
    <source>
        <dbReference type="ARBA" id="ARBA00008335"/>
    </source>
</evidence>
<comment type="caution">
    <text evidence="3">The sequence shown here is derived from an EMBL/GenBank/DDBJ whole genome shotgun (WGS) entry which is preliminary data.</text>
</comment>
<dbReference type="PANTHER" id="PTHR11328">
    <property type="entry name" value="MAJOR FACILITATOR SUPERFAMILY DOMAIN-CONTAINING PROTEIN"/>
    <property type="match status" value="1"/>
</dbReference>
<accession>A0ABR1APP9</accession>
<keyword evidence="2" id="KW-0472">Membrane</keyword>
<name>A0ABR1APP9_POLSC</name>
<dbReference type="PANTHER" id="PTHR11328:SF49">
    <property type="entry name" value="MAJOR FACILITATOR SUPERFAMILY DOMAIN-CONTAINING PROTEIN 12-LIKE PROTEIN"/>
    <property type="match status" value="1"/>
</dbReference>
<feature type="transmembrane region" description="Helical" evidence="2">
    <location>
        <begin position="427"/>
        <end position="448"/>
    </location>
</feature>
<reference evidence="3 4" key="1">
    <citation type="submission" date="2023-09" db="EMBL/GenBank/DDBJ databases">
        <title>Genomes of two closely related lineages of the louse Polyplax serrata with different host specificities.</title>
        <authorList>
            <person name="Martinu J."/>
            <person name="Tarabai H."/>
            <person name="Stefka J."/>
            <person name="Hypsa V."/>
        </authorList>
    </citation>
    <scope>NUCLEOTIDE SEQUENCE [LARGE SCALE GENOMIC DNA]</scope>
    <source>
        <strain evidence="3">98ZLc_SE</strain>
    </source>
</reference>
<dbReference type="InterPro" id="IPR036259">
    <property type="entry name" value="MFS_trans_sf"/>
</dbReference>
<sequence length="504" mass="55237">MFVKRSPARDSSEDSVLLLPRKSSGTMAENKVTKESLKLSQRIAYGLGHVMNDICSAMWFSYTLLFFEVVLQMPSSVAGALIFTGQVVDAVFSPIIGLLVDRYGSRKSWHMLGTAMLVLTYPLTFANCPWNPGFTIRFSKLDGPLGSWKNFDETQLALAATYFALLVTVFQVGWAMVQISHLAIIPDITPDKNERANLTAIRYTANVGAYVFVFLITWFILHVTHGSHASIGSEDAYKFKAVALLGLSVGGVCTVIFHIVLKTPDALKPIAKSQSTKKFSTWITVIGEYFKAPLLYQVTLVYFASRMLLTISLVYMPLYLVESVGKEEEFIATVPLVSYIGSLVASLLMRQFRTLFHTKTYYIMGTILSIVASVWIGVGFKHNEELFGLATLLGNIFRSKSAGSSITGVASLCLCADLVGTDTENGAFVYSVVTAMDKLLGGVVVIIIEYTKTEISTSKAYYQNVLAYGCGVSSILGLVALTTMYLNTKPSSTSLTRSPDSNTR</sequence>
<evidence type="ECO:0000313" key="4">
    <source>
        <dbReference type="Proteomes" id="UP001359485"/>
    </source>
</evidence>
<keyword evidence="4" id="KW-1185">Reference proteome</keyword>
<dbReference type="EMBL" id="JAWJWF010000046">
    <property type="protein sequence ID" value="KAK6624460.1"/>
    <property type="molecule type" value="Genomic_DNA"/>
</dbReference>
<evidence type="ECO:0008006" key="5">
    <source>
        <dbReference type="Google" id="ProtNLM"/>
    </source>
</evidence>
<comment type="similarity">
    <text evidence="1">Belongs to the major facilitator superfamily.</text>
</comment>
<organism evidence="3 4">
    <name type="scientific">Polyplax serrata</name>
    <name type="common">Common mouse louse</name>
    <dbReference type="NCBI Taxonomy" id="468196"/>
    <lineage>
        <taxon>Eukaryota</taxon>
        <taxon>Metazoa</taxon>
        <taxon>Ecdysozoa</taxon>
        <taxon>Arthropoda</taxon>
        <taxon>Hexapoda</taxon>
        <taxon>Insecta</taxon>
        <taxon>Pterygota</taxon>
        <taxon>Neoptera</taxon>
        <taxon>Paraneoptera</taxon>
        <taxon>Psocodea</taxon>
        <taxon>Troctomorpha</taxon>
        <taxon>Phthiraptera</taxon>
        <taxon>Anoplura</taxon>
        <taxon>Polyplacidae</taxon>
        <taxon>Polyplax</taxon>
    </lineage>
</organism>
<feature type="transmembrane region" description="Helical" evidence="2">
    <location>
        <begin position="361"/>
        <end position="380"/>
    </location>
</feature>
<feature type="transmembrane region" description="Helical" evidence="2">
    <location>
        <begin position="294"/>
        <end position="318"/>
    </location>
</feature>
<feature type="transmembrane region" description="Helical" evidence="2">
    <location>
        <begin position="200"/>
        <end position="221"/>
    </location>
</feature>
<evidence type="ECO:0000256" key="2">
    <source>
        <dbReference type="SAM" id="Phobius"/>
    </source>
</evidence>
<feature type="transmembrane region" description="Helical" evidence="2">
    <location>
        <begin position="156"/>
        <end position="179"/>
    </location>
</feature>
<evidence type="ECO:0000313" key="3">
    <source>
        <dbReference type="EMBL" id="KAK6624460.1"/>
    </source>
</evidence>
<dbReference type="Gene3D" id="1.20.1250.20">
    <property type="entry name" value="MFS general substrate transporter like domains"/>
    <property type="match status" value="1"/>
</dbReference>
<proteinExistence type="inferred from homology"/>
<feature type="transmembrane region" description="Helical" evidence="2">
    <location>
        <begin position="77"/>
        <end position="100"/>
    </location>
</feature>
<feature type="transmembrane region" description="Helical" evidence="2">
    <location>
        <begin position="330"/>
        <end position="349"/>
    </location>
</feature>